<protein>
    <submittedName>
        <fullName evidence="3">Uu.00g057180.m01.CDS01</fullName>
    </submittedName>
</protein>
<dbReference type="Proteomes" id="UP001295740">
    <property type="component" value="Unassembled WGS sequence"/>
</dbReference>
<evidence type="ECO:0000256" key="1">
    <source>
        <dbReference type="SAM" id="MobiDB-lite"/>
    </source>
</evidence>
<dbReference type="EMBL" id="CAUWAG010000013">
    <property type="protein sequence ID" value="CAJ2509818.1"/>
    <property type="molecule type" value="Genomic_DNA"/>
</dbReference>
<reference evidence="3" key="1">
    <citation type="submission" date="2023-10" db="EMBL/GenBank/DDBJ databases">
        <authorList>
            <person name="Hackl T."/>
        </authorList>
    </citation>
    <scope>NUCLEOTIDE SEQUENCE</scope>
</reference>
<sequence>MRPFSMPVGVVFGSLFVLIVSSSPTSNNDAFGAVNLLKRYDGIPSPCDMEFDRNGETSCNDYCSQVEGTCKKKRLGGWKCKCKGCGESFSHYSDCADVCKGTIGYTAQCDPFRGKYQCDCYRKPPPTQGGGVLGAPLYQEEAQPPSYGTSSDQPPNYEQGYSKD</sequence>
<gene>
    <name evidence="3" type="ORF">KHLLAP_LOCUS10286</name>
</gene>
<name>A0AAI8VRP3_9PEZI</name>
<evidence type="ECO:0000256" key="2">
    <source>
        <dbReference type="SAM" id="SignalP"/>
    </source>
</evidence>
<feature type="signal peptide" evidence="2">
    <location>
        <begin position="1"/>
        <end position="22"/>
    </location>
</feature>
<proteinExistence type="predicted"/>
<keyword evidence="2" id="KW-0732">Signal</keyword>
<comment type="caution">
    <text evidence="3">The sequence shown here is derived from an EMBL/GenBank/DDBJ whole genome shotgun (WGS) entry which is preliminary data.</text>
</comment>
<feature type="region of interest" description="Disordered" evidence="1">
    <location>
        <begin position="131"/>
        <end position="164"/>
    </location>
</feature>
<feature type="chain" id="PRO_5042565204" evidence="2">
    <location>
        <begin position="23"/>
        <end position="164"/>
    </location>
</feature>
<feature type="compositionally biased region" description="Polar residues" evidence="1">
    <location>
        <begin position="146"/>
        <end position="156"/>
    </location>
</feature>
<accession>A0AAI8VRP3</accession>
<keyword evidence="4" id="KW-1185">Reference proteome</keyword>
<organism evidence="3 4">
    <name type="scientific">Anthostomella pinea</name>
    <dbReference type="NCBI Taxonomy" id="933095"/>
    <lineage>
        <taxon>Eukaryota</taxon>
        <taxon>Fungi</taxon>
        <taxon>Dikarya</taxon>
        <taxon>Ascomycota</taxon>
        <taxon>Pezizomycotina</taxon>
        <taxon>Sordariomycetes</taxon>
        <taxon>Xylariomycetidae</taxon>
        <taxon>Xylariales</taxon>
        <taxon>Xylariaceae</taxon>
        <taxon>Anthostomella</taxon>
    </lineage>
</organism>
<evidence type="ECO:0000313" key="4">
    <source>
        <dbReference type="Proteomes" id="UP001295740"/>
    </source>
</evidence>
<evidence type="ECO:0000313" key="3">
    <source>
        <dbReference type="EMBL" id="CAJ2509818.1"/>
    </source>
</evidence>
<dbReference type="AlphaFoldDB" id="A0AAI8VRP3"/>